<accession>A0A8H6RXC4</accession>
<protein>
    <submittedName>
        <fullName evidence="3">Uncharacterized protein</fullName>
    </submittedName>
</protein>
<dbReference type="Proteomes" id="UP000636479">
    <property type="component" value="Unassembled WGS sequence"/>
</dbReference>
<dbReference type="GeneID" id="59353186"/>
<dbReference type="EMBL" id="JACAZF010000020">
    <property type="protein sequence ID" value="KAF7288622.1"/>
    <property type="molecule type" value="Genomic_DNA"/>
</dbReference>
<organism evidence="3 4">
    <name type="scientific">Mycena indigotica</name>
    <dbReference type="NCBI Taxonomy" id="2126181"/>
    <lineage>
        <taxon>Eukaryota</taxon>
        <taxon>Fungi</taxon>
        <taxon>Dikarya</taxon>
        <taxon>Basidiomycota</taxon>
        <taxon>Agaricomycotina</taxon>
        <taxon>Agaricomycetes</taxon>
        <taxon>Agaricomycetidae</taxon>
        <taxon>Agaricales</taxon>
        <taxon>Marasmiineae</taxon>
        <taxon>Mycenaceae</taxon>
        <taxon>Mycena</taxon>
    </lineage>
</organism>
<evidence type="ECO:0000256" key="2">
    <source>
        <dbReference type="SAM" id="Phobius"/>
    </source>
</evidence>
<feature type="compositionally biased region" description="Low complexity" evidence="1">
    <location>
        <begin position="76"/>
        <end position="100"/>
    </location>
</feature>
<proteinExistence type="predicted"/>
<name>A0A8H6RXC4_9AGAR</name>
<dbReference type="AlphaFoldDB" id="A0A8H6RXC4"/>
<evidence type="ECO:0000313" key="4">
    <source>
        <dbReference type="Proteomes" id="UP000636479"/>
    </source>
</evidence>
<keyword evidence="2" id="KW-0472">Membrane</keyword>
<keyword evidence="2" id="KW-0812">Transmembrane</keyword>
<evidence type="ECO:0000256" key="1">
    <source>
        <dbReference type="SAM" id="MobiDB-lite"/>
    </source>
</evidence>
<sequence length="308" mass="31502">MHLRRLPVQRATGDSSFDCPQVNTVGQPVFSSTNTGSNGVAVATCTYGASSGEGVRGTCVYFNGVFSSGPDTCPFAPQSTSTEPPPTASTTSLPDAPSTPFTLPPASPSHSTTLAFSPSSTPTNAIASIHSLTSPSTISSASSSSHATLAISPSSSAVGSSPLPPGTIAGITVGALALAALSALLGFCLLRWRRRRHTTKISLDSAVGSVVPYVLEAVMSPRSQASFLLSPTDTTNATPPPTIVNRDGKGIGDTMVAAAALSPVPAQDGHGAENAALRERVRELELELDYSRLQEAEAEPPAYTPHSS</sequence>
<feature type="compositionally biased region" description="Polar residues" evidence="1">
    <location>
        <begin position="108"/>
        <end position="118"/>
    </location>
</feature>
<feature type="region of interest" description="Disordered" evidence="1">
    <location>
        <begin position="74"/>
        <end position="118"/>
    </location>
</feature>
<dbReference type="RefSeq" id="XP_037212941.1">
    <property type="nucleotide sequence ID" value="XM_037370670.1"/>
</dbReference>
<keyword evidence="4" id="KW-1185">Reference proteome</keyword>
<gene>
    <name evidence="3" type="ORF">MIND_01428900</name>
</gene>
<feature type="transmembrane region" description="Helical" evidence="2">
    <location>
        <begin position="168"/>
        <end position="190"/>
    </location>
</feature>
<evidence type="ECO:0000313" key="3">
    <source>
        <dbReference type="EMBL" id="KAF7288622.1"/>
    </source>
</evidence>
<comment type="caution">
    <text evidence="3">The sequence shown here is derived from an EMBL/GenBank/DDBJ whole genome shotgun (WGS) entry which is preliminary data.</text>
</comment>
<reference evidence="3" key="1">
    <citation type="submission" date="2020-05" db="EMBL/GenBank/DDBJ databases">
        <title>Mycena genomes resolve the evolution of fungal bioluminescence.</title>
        <authorList>
            <person name="Tsai I.J."/>
        </authorList>
    </citation>
    <scope>NUCLEOTIDE SEQUENCE</scope>
    <source>
        <strain evidence="3">171206Taipei</strain>
    </source>
</reference>
<keyword evidence="2" id="KW-1133">Transmembrane helix</keyword>